<dbReference type="Gene3D" id="1.20.58.340">
    <property type="entry name" value="Magnesium transport protein CorA, transmembrane region"/>
    <property type="match status" value="1"/>
</dbReference>
<feature type="region of interest" description="Disordered" evidence="15">
    <location>
        <begin position="1"/>
        <end position="36"/>
    </location>
</feature>
<dbReference type="SUPFAM" id="SSF52096">
    <property type="entry name" value="ClpP/crotonase"/>
    <property type="match status" value="1"/>
</dbReference>
<dbReference type="InterPro" id="IPR045863">
    <property type="entry name" value="CorA_TM1_TM2"/>
</dbReference>
<dbReference type="SUPFAM" id="SSF50156">
    <property type="entry name" value="PDZ domain-like"/>
    <property type="match status" value="1"/>
</dbReference>
<feature type="compositionally biased region" description="Pro residues" evidence="15">
    <location>
        <begin position="20"/>
        <end position="36"/>
    </location>
</feature>
<gene>
    <name evidence="18" type="ORF">NCGR_LOCUS20770</name>
</gene>
<evidence type="ECO:0000256" key="16">
    <source>
        <dbReference type="SAM" id="Phobius"/>
    </source>
</evidence>
<comment type="similarity">
    <text evidence="3">Belongs to the peptidase S41A family.</text>
</comment>
<feature type="transmembrane region" description="Helical" evidence="16">
    <location>
        <begin position="918"/>
        <end position="944"/>
    </location>
</feature>
<dbReference type="CDD" id="cd07560">
    <property type="entry name" value="Peptidase_S41_CPP"/>
    <property type="match status" value="1"/>
</dbReference>
<dbReference type="Pfam" id="PF03572">
    <property type="entry name" value="Peptidase_S41"/>
    <property type="match status" value="1"/>
</dbReference>
<evidence type="ECO:0000256" key="12">
    <source>
        <dbReference type="ARBA" id="ARBA00051784"/>
    </source>
</evidence>
<evidence type="ECO:0000256" key="7">
    <source>
        <dbReference type="ARBA" id="ARBA00022801"/>
    </source>
</evidence>
<evidence type="ECO:0000256" key="6">
    <source>
        <dbReference type="ARBA" id="ARBA00022692"/>
    </source>
</evidence>
<dbReference type="EC" id="3.4.21.102" evidence="14"/>
<proteinExistence type="inferred from homology"/>
<evidence type="ECO:0000256" key="2">
    <source>
        <dbReference type="ARBA" id="ARBA00004456"/>
    </source>
</evidence>
<reference evidence="18" key="1">
    <citation type="submission" date="2020-10" db="EMBL/GenBank/DDBJ databases">
        <authorList>
            <person name="Han B."/>
            <person name="Lu T."/>
            <person name="Zhao Q."/>
            <person name="Huang X."/>
            <person name="Zhao Y."/>
        </authorList>
    </citation>
    <scope>NUCLEOTIDE SEQUENCE</scope>
</reference>
<keyword evidence="8" id="KW-0720">Serine protease</keyword>
<dbReference type="GO" id="GO:0006508">
    <property type="term" value="P:proteolysis"/>
    <property type="evidence" value="ECO:0007669"/>
    <property type="project" value="UniProtKB-KW"/>
</dbReference>
<dbReference type="Gene3D" id="3.90.226.10">
    <property type="entry name" value="2-enoyl-CoA Hydratase, Chain A, domain 1"/>
    <property type="match status" value="2"/>
</dbReference>
<dbReference type="InterPro" id="IPR041489">
    <property type="entry name" value="PDZ_6"/>
</dbReference>
<keyword evidence="5" id="KW-0645">Protease</keyword>
<dbReference type="Gene3D" id="3.30.750.44">
    <property type="match status" value="2"/>
</dbReference>
<dbReference type="Proteomes" id="UP000604825">
    <property type="component" value="Unassembled WGS sequence"/>
</dbReference>
<evidence type="ECO:0000256" key="14">
    <source>
        <dbReference type="ARBA" id="ARBA00066637"/>
    </source>
</evidence>
<evidence type="ECO:0000256" key="11">
    <source>
        <dbReference type="ARBA" id="ARBA00023136"/>
    </source>
</evidence>
<dbReference type="PROSITE" id="PS50106">
    <property type="entry name" value="PDZ"/>
    <property type="match status" value="1"/>
</dbReference>
<comment type="caution">
    <text evidence="18">The sequence shown here is derived from an EMBL/GenBank/DDBJ whole genome shotgun (WGS) entry which is preliminary data.</text>
</comment>
<evidence type="ECO:0000259" key="17">
    <source>
        <dbReference type="PROSITE" id="PS50106"/>
    </source>
</evidence>
<keyword evidence="19" id="KW-1185">Reference proteome</keyword>
<dbReference type="CDD" id="cd06782">
    <property type="entry name" value="cpPDZ_CPP-like"/>
    <property type="match status" value="1"/>
</dbReference>
<dbReference type="FunFam" id="3.30.750.44:FF:000010">
    <property type="entry name" value="Carboxyl-terminal-processing peptidase 1 chloroplastic"/>
    <property type="match status" value="1"/>
</dbReference>
<name>A0A811P1C1_9POAL</name>
<dbReference type="SUPFAM" id="SSF143865">
    <property type="entry name" value="CorA soluble domain-like"/>
    <property type="match status" value="1"/>
</dbReference>
<accession>A0A811P1C1</accession>
<dbReference type="EMBL" id="CAJGYO010000005">
    <property type="protein sequence ID" value="CAD6230471.1"/>
    <property type="molecule type" value="Genomic_DNA"/>
</dbReference>
<dbReference type="SMART" id="SM00245">
    <property type="entry name" value="TSPc"/>
    <property type="match status" value="1"/>
</dbReference>
<dbReference type="GO" id="GO:0004252">
    <property type="term" value="F:serine-type endopeptidase activity"/>
    <property type="evidence" value="ECO:0007669"/>
    <property type="project" value="UniProtKB-EC"/>
</dbReference>
<evidence type="ECO:0000256" key="1">
    <source>
        <dbReference type="ARBA" id="ARBA00004141"/>
    </source>
</evidence>
<dbReference type="InterPro" id="IPR002523">
    <property type="entry name" value="MgTranspt_CorA/ZnTranspt_ZntB"/>
</dbReference>
<dbReference type="InterPro" id="IPR029045">
    <property type="entry name" value="ClpP/crotonase-like_dom_sf"/>
</dbReference>
<organism evidence="18 19">
    <name type="scientific">Miscanthus lutarioriparius</name>
    <dbReference type="NCBI Taxonomy" id="422564"/>
    <lineage>
        <taxon>Eukaryota</taxon>
        <taxon>Viridiplantae</taxon>
        <taxon>Streptophyta</taxon>
        <taxon>Embryophyta</taxon>
        <taxon>Tracheophyta</taxon>
        <taxon>Spermatophyta</taxon>
        <taxon>Magnoliopsida</taxon>
        <taxon>Liliopsida</taxon>
        <taxon>Poales</taxon>
        <taxon>Poaceae</taxon>
        <taxon>PACMAD clade</taxon>
        <taxon>Panicoideae</taxon>
        <taxon>Andropogonodae</taxon>
        <taxon>Andropogoneae</taxon>
        <taxon>Saccharinae</taxon>
        <taxon>Miscanthus</taxon>
    </lineage>
</organism>
<dbReference type="InterPro" id="IPR036034">
    <property type="entry name" value="PDZ_sf"/>
</dbReference>
<keyword evidence="10" id="KW-0793">Thylakoid</keyword>
<comment type="subcellular location">
    <subcellularLocation>
        <location evidence="1">Membrane</location>
        <topology evidence="1">Multi-pass membrane protein</topology>
    </subcellularLocation>
    <subcellularLocation>
        <location evidence="2">Plastid</location>
        <location evidence="2">Chloroplast thylakoid lumen</location>
    </subcellularLocation>
</comment>
<keyword evidence="6 16" id="KW-0812">Transmembrane</keyword>
<evidence type="ECO:0000256" key="13">
    <source>
        <dbReference type="ARBA" id="ARBA00060065"/>
    </source>
</evidence>
<keyword evidence="11 16" id="KW-0472">Membrane</keyword>
<dbReference type="GO" id="GO:0009543">
    <property type="term" value="C:chloroplast thylakoid lumen"/>
    <property type="evidence" value="ECO:0007669"/>
    <property type="project" value="UniProtKB-SubCell"/>
</dbReference>
<dbReference type="SMART" id="SM00228">
    <property type="entry name" value="PDZ"/>
    <property type="match status" value="1"/>
</dbReference>
<sequence length="1002" mass="110769">MRPLSYLPLAPAPQLRANPGPGPGPGRGPRPQPCGLPFPDALRAAAAAAAAAAAVSLSLISGNAVGAVFAASAAQPTEVCRNGGAAMVEEVRAEAVTNEQLVEEAWEVVNESFLPDAASRPWSPEMWMQRKQDVLQGTIKSRARAHDIIQKMLASLGDPYTRFLSPSEFSKMSKYDMTGIGLNLREIPDDNGSFKLMVLGLLLDGPAYSAGVRQGDELLSVNGVDVRGKFAFDASSMLQGPKETFVTIKVKHGDCGPVESMKVQRQLVARTPVFYRLEKRENDDSSVGYIHITEFNAVAKKIWLVAGIEIAKLFLNKGDTVIYTAGRDHLVQNTIVAESGPMNDTPLMLLVNNRTASASEIVASALHDNCKAVLVGERTFGKGLIQSVFELHDGSGIVVTVGKYVTPNHKDINGNGIEPDYNRLPDFNEALYSEGSLTIEFDGKMNAVEEQQPPQVSSMSKTLDGVTKPGLGKEPILGSELWTDGLICAFELVKSHRKPVQHKSWPAIEQMQEKGPTMYTRKHSRRNGHQITAPKADESIVLENPHQTDFSNDPSVLKDRSLYAGEILDHKWVPIGWSRIAELVLRVQSDSSWENELMEMSDSEDDYTVADLAAPYWQHPVGPTWWCHVTAGHPSIDAWLNSAHWMHPAIRTALRDESKLISDRMKYLLYEVPVRVAGGLLFELLGQSIGDPNHEEEDIPIVLRSWQAQNFLVTTMHVKGPSSNINVLGVTEVQELLLAGGSQTPRSVHEVIAHLISRLSRWDDRLFRKYVFGEADEIELKFVNRRNREDLNLVSIILNQEIRRLATQVIRVKWSLHAREEILLELLRHLRGNATRAILESIRKCTRDMLEEQEAVRGRLFTIQDVMQSTVRAWLQDRSLRVTHNLAIFGGCGMVLSIITGLFGINVDGIPGAQNTPYAFGLFAGLLFFIGIVLIGVGMLYLGLQKPVNSEKVKVRKLELQQLVSMFQHEAEQHGKVREGLSRHGSPPSSSAASDEGYIRIS</sequence>
<evidence type="ECO:0000256" key="3">
    <source>
        <dbReference type="ARBA" id="ARBA00009179"/>
    </source>
</evidence>
<dbReference type="FunFam" id="3.30.750.44:FF:000002">
    <property type="entry name" value="carboxyl-terminal-processing peptidase 2, chloroplastic"/>
    <property type="match status" value="1"/>
</dbReference>
<dbReference type="GO" id="GO:0046873">
    <property type="term" value="F:metal ion transmembrane transporter activity"/>
    <property type="evidence" value="ECO:0007669"/>
    <property type="project" value="InterPro"/>
</dbReference>
<evidence type="ECO:0000256" key="4">
    <source>
        <dbReference type="ARBA" id="ARBA00009765"/>
    </source>
</evidence>
<comment type="similarity">
    <text evidence="4">Belongs to the CorA metal ion transporter (MIT) (TC 1.A.35) family.</text>
</comment>
<dbReference type="SUPFAM" id="SSF144083">
    <property type="entry name" value="Magnesium transport protein CorA, transmembrane region"/>
    <property type="match status" value="1"/>
</dbReference>
<dbReference type="InterPro" id="IPR004447">
    <property type="entry name" value="Peptidase_S41A"/>
</dbReference>
<feature type="region of interest" description="Disordered" evidence="15">
    <location>
        <begin position="976"/>
        <end position="1002"/>
    </location>
</feature>
<dbReference type="FunFam" id="2.30.42.10:FF:000146">
    <property type="entry name" value="Carboxyl-terminal-processing peptidase 1, chloroplastic"/>
    <property type="match status" value="1"/>
</dbReference>
<evidence type="ECO:0000256" key="10">
    <source>
        <dbReference type="ARBA" id="ARBA00023078"/>
    </source>
</evidence>
<protein>
    <recommendedName>
        <fullName evidence="14">C-terminal processing peptidase</fullName>
        <ecNumber evidence="14">3.4.21.102</ecNumber>
    </recommendedName>
</protein>
<evidence type="ECO:0000256" key="8">
    <source>
        <dbReference type="ARBA" id="ARBA00022825"/>
    </source>
</evidence>
<dbReference type="InterPro" id="IPR005151">
    <property type="entry name" value="Tail-specific_protease"/>
</dbReference>
<comment type="catalytic activity">
    <reaction evidence="12">
        <text>The enzyme shows specific recognition of a C-terminal tripeptide, Xaa-Yaa-Zaa, in which Xaa is preferably Ala or Leu, Yaa is preferably Ala or Tyr, and Zaa is preferably Ala, but then cleaves at a variable distance from the C-terminus. A typical cleavage is -Ala-Ala-|-Arg-Ala-Ala-Lys-Glu-Asn-Tyr-Ala-Leu-Ala-Ala.</text>
        <dbReference type="EC" id="3.4.21.102"/>
    </reaction>
</comment>
<feature type="transmembrane region" description="Helical" evidence="16">
    <location>
        <begin position="886"/>
        <end position="906"/>
    </location>
</feature>
<evidence type="ECO:0000256" key="15">
    <source>
        <dbReference type="SAM" id="MobiDB-lite"/>
    </source>
</evidence>
<evidence type="ECO:0000256" key="9">
    <source>
        <dbReference type="ARBA" id="ARBA00022989"/>
    </source>
</evidence>
<dbReference type="GO" id="GO:0016020">
    <property type="term" value="C:membrane"/>
    <property type="evidence" value="ECO:0007669"/>
    <property type="project" value="UniProtKB-SubCell"/>
</dbReference>
<evidence type="ECO:0000313" key="18">
    <source>
        <dbReference type="EMBL" id="CAD6230471.1"/>
    </source>
</evidence>
<comment type="function">
    <text evidence="13">Protease involved in the C-terminal processing of the chloroplastic D1 protein of photosystem II. This proteolytic processing is necessary to allow the light-driven assembly of the tetranuclear manganese cluster, which is responsible for photosynthetic water oxidation.</text>
</comment>
<evidence type="ECO:0000313" key="19">
    <source>
        <dbReference type="Proteomes" id="UP000604825"/>
    </source>
</evidence>
<feature type="domain" description="PDZ" evidence="17">
    <location>
        <begin position="169"/>
        <end position="239"/>
    </location>
</feature>
<dbReference type="Pfam" id="PF01544">
    <property type="entry name" value="CorA"/>
    <property type="match status" value="1"/>
</dbReference>
<dbReference type="AlphaFoldDB" id="A0A811P1C1"/>
<keyword evidence="7" id="KW-0378">Hydrolase</keyword>
<dbReference type="OrthoDB" id="1931410at2759"/>
<dbReference type="Gene3D" id="2.30.42.10">
    <property type="match status" value="1"/>
</dbReference>
<keyword evidence="9 16" id="KW-1133">Transmembrane helix</keyword>
<dbReference type="PANTHER" id="PTHR46950">
    <property type="entry name" value="MAGNESIUM TRANSPORTER CORA-LIKE FAMILY PROTEIN"/>
    <property type="match status" value="1"/>
</dbReference>
<dbReference type="Pfam" id="PF17820">
    <property type="entry name" value="PDZ_6"/>
    <property type="match status" value="1"/>
</dbReference>
<evidence type="ECO:0000256" key="5">
    <source>
        <dbReference type="ARBA" id="ARBA00022670"/>
    </source>
</evidence>
<dbReference type="InterPro" id="IPR001478">
    <property type="entry name" value="PDZ"/>
</dbReference>
<dbReference type="InterPro" id="IPR045861">
    <property type="entry name" value="CorA_cytoplasmic_dom"/>
</dbReference>
<dbReference type="PANTHER" id="PTHR46950:SF10">
    <property type="entry name" value="OS01G0664100 PROTEIN"/>
    <property type="match status" value="1"/>
</dbReference>